<keyword evidence="4" id="KW-0547">Nucleotide-binding</keyword>
<proteinExistence type="predicted"/>
<feature type="region of interest" description="Disordered" evidence="10">
    <location>
        <begin position="404"/>
        <end position="435"/>
    </location>
</feature>
<keyword evidence="5" id="KW-0067">ATP-binding</keyword>
<dbReference type="GO" id="GO:0005886">
    <property type="term" value="C:plasma membrane"/>
    <property type="evidence" value="ECO:0007669"/>
    <property type="project" value="TreeGrafter"/>
</dbReference>
<dbReference type="InterPro" id="IPR020635">
    <property type="entry name" value="Tyr_kinase_cat_dom"/>
</dbReference>
<evidence type="ECO:0000256" key="1">
    <source>
        <dbReference type="ARBA" id="ARBA00004479"/>
    </source>
</evidence>
<dbReference type="GO" id="GO:0005524">
    <property type="term" value="F:ATP binding"/>
    <property type="evidence" value="ECO:0007669"/>
    <property type="project" value="UniProtKB-KW"/>
</dbReference>
<organism evidence="12 13">
    <name type="scientific">Anas platyrhynchos</name>
    <name type="common">Mallard</name>
    <name type="synonym">Anas boschas</name>
    <dbReference type="NCBI Taxonomy" id="8839"/>
    <lineage>
        <taxon>Eukaryota</taxon>
        <taxon>Metazoa</taxon>
        <taxon>Chordata</taxon>
        <taxon>Craniata</taxon>
        <taxon>Vertebrata</taxon>
        <taxon>Euteleostomi</taxon>
        <taxon>Archelosauria</taxon>
        <taxon>Archosauria</taxon>
        <taxon>Dinosauria</taxon>
        <taxon>Saurischia</taxon>
        <taxon>Theropoda</taxon>
        <taxon>Coelurosauria</taxon>
        <taxon>Aves</taxon>
        <taxon>Neognathae</taxon>
        <taxon>Galloanserae</taxon>
        <taxon>Anseriformes</taxon>
        <taxon>Anatidae</taxon>
        <taxon>Anatinae</taxon>
        <taxon>Anas</taxon>
    </lineage>
</organism>
<evidence type="ECO:0000259" key="11">
    <source>
        <dbReference type="SMART" id="SM00219"/>
    </source>
</evidence>
<evidence type="ECO:0000313" key="12">
    <source>
        <dbReference type="EMBL" id="EOA97884.1"/>
    </source>
</evidence>
<dbReference type="SMART" id="SM00219">
    <property type="entry name" value="TyrKc"/>
    <property type="match status" value="1"/>
</dbReference>
<dbReference type="GO" id="GO:0001525">
    <property type="term" value="P:angiogenesis"/>
    <property type="evidence" value="ECO:0007669"/>
    <property type="project" value="TreeGrafter"/>
</dbReference>
<evidence type="ECO:0000313" key="13">
    <source>
        <dbReference type="Proteomes" id="UP000296049"/>
    </source>
</evidence>
<keyword evidence="9" id="KW-0325">Glycoprotein</keyword>
<dbReference type="PANTHER" id="PTHR24416">
    <property type="entry name" value="TYROSINE-PROTEIN KINASE RECEPTOR"/>
    <property type="match status" value="1"/>
</dbReference>
<dbReference type="InterPro" id="IPR011009">
    <property type="entry name" value="Kinase-like_dom_sf"/>
</dbReference>
<evidence type="ECO:0000256" key="10">
    <source>
        <dbReference type="SAM" id="MobiDB-lite"/>
    </source>
</evidence>
<dbReference type="InterPro" id="IPR013783">
    <property type="entry name" value="Ig-like_fold"/>
</dbReference>
<comment type="subcellular location">
    <subcellularLocation>
        <location evidence="1">Membrane</location>
        <topology evidence="1">Single-pass type I membrane protein</topology>
    </subcellularLocation>
</comment>
<sequence>MYESPFPVSDHHNPPCLTGIDLADFNQRLSIQRVREEDAGLYLCSVCNAKGCVNSSASVSVEGPLMVIVEFCKYGNLSNYLRTKREGFSPYREKSPRLRIQVQSIVEAVRADRRSRSRTSDSAIFNRFLMHKSQTAQPIQEVTTAPVCFGRKGSLRTKTVFSWHASCPRFSPLFKPPLGASPYPGVQINEEFCQRLKDGTRMRAPEYATAEIYRIMLSCWHGDPKERPTFSDLVEILGNLLQENVQQEGKDYIPLNDSHSSEDDGFCQVPSSAQQNSDEEDFDMRIRCHSLAARYYNCVSFPGCLTGGNQIRCPSRIKTFEEFPMTHTMYKAHPDNQTDSGMVLASEEFERIENRHRKEGGFSSKGPSRTAELPGEQSDLRGRCRPLYGSQVGGQTFYNSEYGELSEHSEDGSCTPPGEGASPPALHASFFSEQY</sequence>
<dbReference type="Gene3D" id="2.60.40.10">
    <property type="entry name" value="Immunoglobulins"/>
    <property type="match status" value="1"/>
</dbReference>
<evidence type="ECO:0000256" key="8">
    <source>
        <dbReference type="ARBA" id="ARBA00023170"/>
    </source>
</evidence>
<gene>
    <name evidence="12" type="ORF">Anapl_11413</name>
</gene>
<evidence type="ECO:0000256" key="4">
    <source>
        <dbReference type="ARBA" id="ARBA00022741"/>
    </source>
</evidence>
<accession>R0L902</accession>
<dbReference type="EMBL" id="KB743585">
    <property type="protein sequence ID" value="EOA97884.1"/>
    <property type="molecule type" value="Genomic_DNA"/>
</dbReference>
<dbReference type="Proteomes" id="UP000296049">
    <property type="component" value="Unassembled WGS sequence"/>
</dbReference>
<keyword evidence="7" id="KW-0472">Membrane</keyword>
<dbReference type="GO" id="GO:0019838">
    <property type="term" value="F:growth factor binding"/>
    <property type="evidence" value="ECO:0007669"/>
    <property type="project" value="TreeGrafter"/>
</dbReference>
<dbReference type="GO" id="GO:0043235">
    <property type="term" value="C:receptor complex"/>
    <property type="evidence" value="ECO:0007669"/>
    <property type="project" value="TreeGrafter"/>
</dbReference>
<keyword evidence="13" id="KW-1185">Reference proteome</keyword>
<dbReference type="GO" id="GO:0030335">
    <property type="term" value="P:positive regulation of cell migration"/>
    <property type="evidence" value="ECO:0007669"/>
    <property type="project" value="TreeGrafter"/>
</dbReference>
<dbReference type="SUPFAM" id="SSF48726">
    <property type="entry name" value="Immunoglobulin"/>
    <property type="match status" value="1"/>
</dbReference>
<dbReference type="GO" id="GO:0048010">
    <property type="term" value="P:vascular endothelial growth factor receptor signaling pathway"/>
    <property type="evidence" value="ECO:0007669"/>
    <property type="project" value="TreeGrafter"/>
</dbReference>
<dbReference type="PANTHER" id="PTHR24416:SF49">
    <property type="entry name" value="VASCULAR ENDOTHELIAL GROWTH FACTOR RECEPTOR 3"/>
    <property type="match status" value="1"/>
</dbReference>
<keyword evidence="3" id="KW-0812">Transmembrane</keyword>
<keyword evidence="2" id="KW-0597">Phosphoprotein</keyword>
<dbReference type="GO" id="GO:0004714">
    <property type="term" value="F:transmembrane receptor protein tyrosine kinase activity"/>
    <property type="evidence" value="ECO:0007669"/>
    <property type="project" value="TreeGrafter"/>
</dbReference>
<dbReference type="Pfam" id="PF07714">
    <property type="entry name" value="PK_Tyr_Ser-Thr"/>
    <property type="match status" value="1"/>
</dbReference>
<evidence type="ECO:0000256" key="2">
    <source>
        <dbReference type="ARBA" id="ARBA00022553"/>
    </source>
</evidence>
<dbReference type="InterPro" id="IPR001245">
    <property type="entry name" value="Ser-Thr/Tyr_kinase_cat_dom"/>
</dbReference>
<dbReference type="Gene3D" id="1.10.510.10">
    <property type="entry name" value="Transferase(Phosphotransferase) domain 1"/>
    <property type="match status" value="1"/>
</dbReference>
<evidence type="ECO:0000256" key="5">
    <source>
        <dbReference type="ARBA" id="ARBA00022840"/>
    </source>
</evidence>
<evidence type="ECO:0000256" key="9">
    <source>
        <dbReference type="ARBA" id="ARBA00023180"/>
    </source>
</evidence>
<evidence type="ECO:0000256" key="6">
    <source>
        <dbReference type="ARBA" id="ARBA00022989"/>
    </source>
</evidence>
<dbReference type="SUPFAM" id="SSF56112">
    <property type="entry name" value="Protein kinase-like (PK-like)"/>
    <property type="match status" value="1"/>
</dbReference>
<feature type="domain" description="Tyrosine-protein kinase catalytic" evidence="11">
    <location>
        <begin position="29"/>
        <end position="237"/>
    </location>
</feature>
<keyword evidence="8 12" id="KW-0675">Receptor</keyword>
<reference evidence="13" key="1">
    <citation type="journal article" date="2013" name="Nat. Genet.">
        <title>The duck genome and transcriptome provide insight into an avian influenza virus reservoir species.</title>
        <authorList>
            <person name="Huang Y."/>
            <person name="Li Y."/>
            <person name="Burt D.W."/>
            <person name="Chen H."/>
            <person name="Zhang Y."/>
            <person name="Qian W."/>
            <person name="Kim H."/>
            <person name="Gan S."/>
            <person name="Zhao Y."/>
            <person name="Li J."/>
            <person name="Yi K."/>
            <person name="Feng H."/>
            <person name="Zhu P."/>
            <person name="Li B."/>
            <person name="Liu Q."/>
            <person name="Fairley S."/>
            <person name="Magor K.E."/>
            <person name="Du Z."/>
            <person name="Hu X."/>
            <person name="Goodman L."/>
            <person name="Tafer H."/>
            <person name="Vignal A."/>
            <person name="Lee T."/>
            <person name="Kim K.W."/>
            <person name="Sheng Z."/>
            <person name="An Y."/>
            <person name="Searle S."/>
            <person name="Herrero J."/>
            <person name="Groenen M.A."/>
            <person name="Crooijmans R.P."/>
            <person name="Faraut T."/>
            <person name="Cai Q."/>
            <person name="Webster R.G."/>
            <person name="Aldridge J.R."/>
            <person name="Warren W.C."/>
            <person name="Bartschat S."/>
            <person name="Kehr S."/>
            <person name="Marz M."/>
            <person name="Stadler P.F."/>
            <person name="Smith J."/>
            <person name="Kraus R.H."/>
            <person name="Zhao Y."/>
            <person name="Ren L."/>
            <person name="Fei J."/>
            <person name="Morisson M."/>
            <person name="Kaiser P."/>
            <person name="Griffin D.K."/>
            <person name="Rao M."/>
            <person name="Pitel F."/>
            <person name="Wang J."/>
            <person name="Li N."/>
        </authorList>
    </citation>
    <scope>NUCLEOTIDE SEQUENCE [LARGE SCALE GENOMIC DNA]</scope>
</reference>
<evidence type="ECO:0000256" key="7">
    <source>
        <dbReference type="ARBA" id="ARBA00023136"/>
    </source>
</evidence>
<dbReference type="AlphaFoldDB" id="R0L902"/>
<dbReference type="GO" id="GO:0043408">
    <property type="term" value="P:regulation of MAPK cascade"/>
    <property type="evidence" value="ECO:0007669"/>
    <property type="project" value="TreeGrafter"/>
</dbReference>
<evidence type="ECO:0000256" key="3">
    <source>
        <dbReference type="ARBA" id="ARBA00022692"/>
    </source>
</evidence>
<feature type="region of interest" description="Disordered" evidence="10">
    <location>
        <begin position="354"/>
        <end position="383"/>
    </location>
</feature>
<dbReference type="InterPro" id="IPR050122">
    <property type="entry name" value="RTK"/>
</dbReference>
<dbReference type="InterPro" id="IPR036179">
    <property type="entry name" value="Ig-like_dom_sf"/>
</dbReference>
<name>R0L902_ANAPL</name>
<keyword evidence="6" id="KW-1133">Transmembrane helix</keyword>
<protein>
    <submittedName>
        <fullName evidence="12">Vascular endothelial growth factor receptor 3</fullName>
    </submittedName>
</protein>